<evidence type="ECO:0000313" key="4">
    <source>
        <dbReference type="Proteomes" id="UP000326759"/>
    </source>
</evidence>
<dbReference type="GO" id="GO:0003723">
    <property type="term" value="F:RNA binding"/>
    <property type="evidence" value="ECO:0007669"/>
    <property type="project" value="TreeGrafter"/>
</dbReference>
<keyword evidence="4" id="KW-1185">Reference proteome</keyword>
<dbReference type="OrthoDB" id="267397at2759"/>
<dbReference type="SUPFAM" id="SSF54236">
    <property type="entry name" value="Ubiquitin-like"/>
    <property type="match status" value="1"/>
</dbReference>
<evidence type="ECO:0000259" key="2">
    <source>
        <dbReference type="PROSITE" id="PS50053"/>
    </source>
</evidence>
<gene>
    <name evidence="3" type="primary">UBFD1</name>
    <name evidence="3" type="ORF">Anas_06496</name>
</gene>
<dbReference type="EMBL" id="SEYY01001027">
    <property type="protein sequence ID" value="KAB7506037.1"/>
    <property type="molecule type" value="Genomic_DNA"/>
</dbReference>
<dbReference type="PANTHER" id="PTHR16470:SF0">
    <property type="entry name" value="UBIQUITIN DOMAIN-CONTAINING PROTEIN UBFD1"/>
    <property type="match status" value="1"/>
</dbReference>
<name>A0A5N5TIE2_9CRUS</name>
<dbReference type="Pfam" id="PF00240">
    <property type="entry name" value="ubiquitin"/>
    <property type="match status" value="1"/>
</dbReference>
<dbReference type="InterPro" id="IPR039120">
    <property type="entry name" value="UBFD1"/>
</dbReference>
<comment type="caution">
    <text evidence="3">The sequence shown here is derived from an EMBL/GenBank/DDBJ whole genome shotgun (WGS) entry which is preliminary data.</text>
</comment>
<accession>A0A5N5TIE2</accession>
<dbReference type="PANTHER" id="PTHR16470">
    <property type="entry name" value="UBIQUITIN DOMAIN-CONTAINING PROTEIN UBFD1"/>
    <property type="match status" value="1"/>
</dbReference>
<dbReference type="Proteomes" id="UP000326759">
    <property type="component" value="Unassembled WGS sequence"/>
</dbReference>
<feature type="compositionally biased region" description="Low complexity" evidence="1">
    <location>
        <begin position="40"/>
        <end position="50"/>
    </location>
</feature>
<protein>
    <submittedName>
        <fullName evidence="3">Ubiquitin domain-containing protein UBFD1</fullName>
    </submittedName>
</protein>
<proteinExistence type="predicted"/>
<dbReference type="InterPro" id="IPR029071">
    <property type="entry name" value="Ubiquitin-like_domsf"/>
</dbReference>
<dbReference type="CDD" id="cd17047">
    <property type="entry name" value="Ubl_UBFD1"/>
    <property type="match status" value="1"/>
</dbReference>
<dbReference type="GO" id="GO:0045296">
    <property type="term" value="F:cadherin binding"/>
    <property type="evidence" value="ECO:0007669"/>
    <property type="project" value="TreeGrafter"/>
</dbReference>
<sequence>MSSEEEKVSKESEVTEDDKAAVSSNNNSPIRKAEEKIEVSSSLSDSNLDFSSDKGLSTLKLKVDDVLKEESKKEKPKGDPVNFKVVYNKTKYDIEFPLEGTVKQLKEHLAPIINVLPTMQKVMIKGLAKDDKTLQELGVIKGAKLMVVGSKLNDVVNVNVPKSEVIKSESVGVTQREPLCKQKMHRKVLDKGIPEDALPGIKNMQTLPLTPLTGMVNKHGGKVRLTFKLELDQVWLGTKERTEKINMSSIQQIVSEKIEEHEEYHVMGLQLGPTEASRYWIYWVPAQYVDAIKDTPIDEDD</sequence>
<dbReference type="Gene3D" id="3.10.20.90">
    <property type="entry name" value="Phosphatidylinositol 3-kinase Catalytic Subunit, Chain A, domain 1"/>
    <property type="match status" value="1"/>
</dbReference>
<evidence type="ECO:0000256" key="1">
    <source>
        <dbReference type="SAM" id="MobiDB-lite"/>
    </source>
</evidence>
<reference evidence="3 4" key="1">
    <citation type="journal article" date="2019" name="PLoS Biol.">
        <title>Sex chromosomes control vertical transmission of feminizing Wolbachia symbionts in an isopod.</title>
        <authorList>
            <person name="Becking T."/>
            <person name="Chebbi M.A."/>
            <person name="Giraud I."/>
            <person name="Moumen B."/>
            <person name="Laverre T."/>
            <person name="Caubet Y."/>
            <person name="Peccoud J."/>
            <person name="Gilbert C."/>
            <person name="Cordaux R."/>
        </authorList>
    </citation>
    <scope>NUCLEOTIDE SEQUENCE [LARGE SCALE GENOMIC DNA]</scope>
    <source>
        <strain evidence="3">ANa2</strain>
        <tissue evidence="3">Whole body excluding digestive tract and cuticle</tissue>
    </source>
</reference>
<organism evidence="3 4">
    <name type="scientific">Armadillidium nasatum</name>
    <dbReference type="NCBI Taxonomy" id="96803"/>
    <lineage>
        <taxon>Eukaryota</taxon>
        <taxon>Metazoa</taxon>
        <taxon>Ecdysozoa</taxon>
        <taxon>Arthropoda</taxon>
        <taxon>Crustacea</taxon>
        <taxon>Multicrustacea</taxon>
        <taxon>Malacostraca</taxon>
        <taxon>Eumalacostraca</taxon>
        <taxon>Peracarida</taxon>
        <taxon>Isopoda</taxon>
        <taxon>Oniscidea</taxon>
        <taxon>Crinocheta</taxon>
        <taxon>Armadillidiidae</taxon>
        <taxon>Armadillidium</taxon>
    </lineage>
</organism>
<feature type="region of interest" description="Disordered" evidence="1">
    <location>
        <begin position="1"/>
        <end position="53"/>
    </location>
</feature>
<dbReference type="AlphaFoldDB" id="A0A5N5TIE2"/>
<dbReference type="InterPro" id="IPR000626">
    <property type="entry name" value="Ubiquitin-like_dom"/>
</dbReference>
<feature type="domain" description="Ubiquitin-like" evidence="2">
    <location>
        <begin position="81"/>
        <end position="154"/>
    </location>
</feature>
<dbReference type="InterPro" id="IPR057455">
    <property type="entry name" value="UBFD1_C"/>
</dbReference>
<dbReference type="Pfam" id="PF25343">
    <property type="entry name" value="PH_UBFD1_C"/>
    <property type="match status" value="1"/>
</dbReference>
<feature type="compositionally biased region" description="Basic and acidic residues" evidence="1">
    <location>
        <begin position="1"/>
        <end position="20"/>
    </location>
</feature>
<evidence type="ECO:0000313" key="3">
    <source>
        <dbReference type="EMBL" id="KAB7506037.1"/>
    </source>
</evidence>
<dbReference type="PROSITE" id="PS50053">
    <property type="entry name" value="UBIQUITIN_2"/>
    <property type="match status" value="1"/>
</dbReference>
<dbReference type="SMART" id="SM00213">
    <property type="entry name" value="UBQ"/>
    <property type="match status" value="1"/>
</dbReference>